<evidence type="ECO:0000313" key="3">
    <source>
        <dbReference type="EMBL" id="OMG56081.1"/>
    </source>
</evidence>
<keyword evidence="1" id="KW-0472">Membrane</keyword>
<keyword evidence="1" id="KW-1133">Transmembrane helix</keyword>
<sequence>MSQHGKRPVVFARYLALAWCGLIVYGSLHPFSGWRDSGVSPWAFLESAWPRYWTVFDLVTNVAVYVPLGFFLALALLRLPGRFTAACLAVLLGGTLSLGLETLQNWLPSRIPSNLDLACNTLGGLIGAVWAHIVGPRVFARLEALAHRLLAPVAHGELGLTLLGLWLIVPLSPEILLFGAGDLRQLLGFTPAIPFSVDRYALIEAGITACNAVAVGLILGQLLARTWVAYLLVPLFLIGGLAIRMLGAAVLVGPGEAMAWLTPGARQGLLAAAAVLALTLWLPTRAGLLLAALALLAGTVLVNLAPPNPYSEAALAAWRQGHFLNFNGLTRLVASLWPFLALPFLLLTLRGPQPRST</sequence>
<keyword evidence="1" id="KW-0812">Transmembrane</keyword>
<gene>
    <name evidence="3" type="ORF">BJN45_00090</name>
</gene>
<dbReference type="InterPro" id="IPR006976">
    <property type="entry name" value="VanZ-like"/>
</dbReference>
<keyword evidence="4" id="KW-1185">Reference proteome</keyword>
<organism evidence="3 4">
    <name type="scientific">Azonexus hydrophilus</name>
    <dbReference type="NCBI Taxonomy" id="418702"/>
    <lineage>
        <taxon>Bacteria</taxon>
        <taxon>Pseudomonadati</taxon>
        <taxon>Pseudomonadota</taxon>
        <taxon>Betaproteobacteria</taxon>
        <taxon>Rhodocyclales</taxon>
        <taxon>Azonexaceae</taxon>
        <taxon>Azonexus</taxon>
    </lineage>
</organism>
<evidence type="ECO:0000259" key="2">
    <source>
        <dbReference type="Pfam" id="PF04892"/>
    </source>
</evidence>
<dbReference type="AlphaFoldDB" id="A0A1R1IBH9"/>
<reference evidence="3 4" key="1">
    <citation type="submission" date="2016-10" db="EMBL/GenBank/DDBJ databases">
        <title>Alkaliphiles isolated from bioreactors.</title>
        <authorList>
            <person name="Salah Z."/>
            <person name="Rout S.P."/>
            <person name="Humphreys P.N."/>
        </authorList>
    </citation>
    <scope>NUCLEOTIDE SEQUENCE [LARGE SCALE GENOMIC DNA]</scope>
    <source>
        <strain evidence="3 4">ZS02</strain>
    </source>
</reference>
<feature type="transmembrane region" description="Helical" evidence="1">
    <location>
        <begin position="160"/>
        <end position="180"/>
    </location>
</feature>
<proteinExistence type="predicted"/>
<feature type="transmembrane region" description="Helical" evidence="1">
    <location>
        <begin position="83"/>
        <end position="100"/>
    </location>
</feature>
<feature type="transmembrane region" description="Helical" evidence="1">
    <location>
        <begin position="227"/>
        <end position="252"/>
    </location>
</feature>
<dbReference type="RefSeq" id="WP_076090886.1">
    <property type="nucleotide sequence ID" value="NZ_MTHD01000001.1"/>
</dbReference>
<feature type="transmembrane region" description="Helical" evidence="1">
    <location>
        <begin position="264"/>
        <end position="281"/>
    </location>
</feature>
<feature type="transmembrane region" description="Helical" evidence="1">
    <location>
        <begin position="326"/>
        <end position="349"/>
    </location>
</feature>
<dbReference type="STRING" id="418702.BJN45_00090"/>
<evidence type="ECO:0000256" key="1">
    <source>
        <dbReference type="SAM" id="Phobius"/>
    </source>
</evidence>
<dbReference type="OrthoDB" id="9780818at2"/>
<comment type="caution">
    <text evidence="3">The sequence shown here is derived from an EMBL/GenBank/DDBJ whole genome shotgun (WGS) entry which is preliminary data.</text>
</comment>
<feature type="transmembrane region" description="Helical" evidence="1">
    <location>
        <begin position="200"/>
        <end position="220"/>
    </location>
</feature>
<dbReference type="Pfam" id="PF04892">
    <property type="entry name" value="VanZ"/>
    <property type="match status" value="1"/>
</dbReference>
<dbReference type="EMBL" id="MTHD01000001">
    <property type="protein sequence ID" value="OMG56081.1"/>
    <property type="molecule type" value="Genomic_DNA"/>
</dbReference>
<feature type="transmembrane region" description="Helical" evidence="1">
    <location>
        <begin position="52"/>
        <end position="76"/>
    </location>
</feature>
<name>A0A1R1IBH9_9RHOO</name>
<feature type="transmembrane region" description="Helical" evidence="1">
    <location>
        <begin position="12"/>
        <end position="32"/>
    </location>
</feature>
<dbReference type="Proteomes" id="UP000187526">
    <property type="component" value="Unassembled WGS sequence"/>
</dbReference>
<accession>A0A1R1IBH9</accession>
<feature type="transmembrane region" description="Helical" evidence="1">
    <location>
        <begin position="120"/>
        <end position="139"/>
    </location>
</feature>
<protein>
    <submittedName>
        <fullName evidence="3">Teicoplanin resistance protein VanZ</fullName>
    </submittedName>
</protein>
<feature type="transmembrane region" description="Helical" evidence="1">
    <location>
        <begin position="288"/>
        <end position="306"/>
    </location>
</feature>
<evidence type="ECO:0000313" key="4">
    <source>
        <dbReference type="Proteomes" id="UP000187526"/>
    </source>
</evidence>
<feature type="domain" description="VanZ-like" evidence="2">
    <location>
        <begin position="27"/>
        <end position="133"/>
    </location>
</feature>